<keyword evidence="2" id="KW-0240">DNA-directed RNA polymerase</keyword>
<dbReference type="Pfam" id="PF04545">
    <property type="entry name" value="Sigma70_r4"/>
    <property type="match status" value="1"/>
</dbReference>
<keyword evidence="2" id="KW-0804">Transcription</keyword>
<comment type="caution">
    <text evidence="2">The sequence shown here is derived from an EMBL/GenBank/DDBJ whole genome shotgun (WGS) entry which is preliminary data.</text>
</comment>
<dbReference type="GO" id="GO:0000428">
    <property type="term" value="C:DNA-directed RNA polymerase complex"/>
    <property type="evidence" value="ECO:0007669"/>
    <property type="project" value="UniProtKB-KW"/>
</dbReference>
<evidence type="ECO:0000259" key="1">
    <source>
        <dbReference type="Pfam" id="PF04545"/>
    </source>
</evidence>
<dbReference type="GO" id="GO:0006352">
    <property type="term" value="P:DNA-templated transcription initiation"/>
    <property type="evidence" value="ECO:0007669"/>
    <property type="project" value="InterPro"/>
</dbReference>
<reference evidence="2 3" key="1">
    <citation type="submission" date="2019-03" db="EMBL/GenBank/DDBJ databases">
        <title>Genomic Encyclopedia of Archaeal and Bacterial Type Strains, Phase II (KMG-II): from individual species to whole genera.</title>
        <authorList>
            <person name="Goeker M."/>
        </authorList>
    </citation>
    <scope>NUCLEOTIDE SEQUENCE [LARGE SCALE GENOMIC DNA]</scope>
    <source>
        <strain evidence="2 3">DSM 19034</strain>
    </source>
</reference>
<dbReference type="Proteomes" id="UP000295499">
    <property type="component" value="Unassembled WGS sequence"/>
</dbReference>
<gene>
    <name evidence="2" type="ORF">CLV32_0718</name>
</gene>
<protein>
    <submittedName>
        <fullName evidence="2">DNA-directed RNA polymerase specialized sigma24 family protein</fullName>
    </submittedName>
</protein>
<feature type="domain" description="RNA polymerase sigma-70 region 4" evidence="1">
    <location>
        <begin position="106"/>
        <end position="152"/>
    </location>
</feature>
<proteinExistence type="predicted"/>
<dbReference type="RefSeq" id="WP_133552408.1">
    <property type="nucleotide sequence ID" value="NZ_SNWM01000001.1"/>
</dbReference>
<dbReference type="AlphaFoldDB" id="A0A4R6IQ38"/>
<sequence>MLKTEQHTLIQTKQERLRGIYTRHSSKLFGYIYEVVKDHKIAEDYLVKIFQDIAMQPDDRNLEAAENWMFLQRFAKNRLAVFVSSIQTCDPIDQASLKQFSGNRYLEILNEEQKRIFCDVYYHGRTIHEIAVELNQSEDLTRKILKESFAIMRRSGGN</sequence>
<name>A0A4R6IQ38_9SPHI</name>
<accession>A0A4R6IQ38</accession>
<dbReference type="OrthoDB" id="796306at2"/>
<dbReference type="InterPro" id="IPR007630">
    <property type="entry name" value="RNA_pol_sigma70_r4"/>
</dbReference>
<dbReference type="GO" id="GO:0003700">
    <property type="term" value="F:DNA-binding transcription factor activity"/>
    <property type="evidence" value="ECO:0007669"/>
    <property type="project" value="InterPro"/>
</dbReference>
<evidence type="ECO:0000313" key="2">
    <source>
        <dbReference type="EMBL" id="TDO24429.1"/>
    </source>
</evidence>
<evidence type="ECO:0000313" key="3">
    <source>
        <dbReference type="Proteomes" id="UP000295499"/>
    </source>
</evidence>
<organism evidence="2 3">
    <name type="scientific">Pedobacter duraquae</name>
    <dbReference type="NCBI Taxonomy" id="425511"/>
    <lineage>
        <taxon>Bacteria</taxon>
        <taxon>Pseudomonadati</taxon>
        <taxon>Bacteroidota</taxon>
        <taxon>Sphingobacteriia</taxon>
        <taxon>Sphingobacteriales</taxon>
        <taxon>Sphingobacteriaceae</taxon>
        <taxon>Pedobacter</taxon>
    </lineage>
</organism>
<dbReference type="InterPro" id="IPR013324">
    <property type="entry name" value="RNA_pol_sigma_r3/r4-like"/>
</dbReference>
<dbReference type="EMBL" id="SNWM01000001">
    <property type="protein sequence ID" value="TDO24429.1"/>
    <property type="molecule type" value="Genomic_DNA"/>
</dbReference>
<keyword evidence="3" id="KW-1185">Reference proteome</keyword>
<dbReference type="SUPFAM" id="SSF88659">
    <property type="entry name" value="Sigma3 and sigma4 domains of RNA polymerase sigma factors"/>
    <property type="match status" value="1"/>
</dbReference>